<keyword evidence="2" id="KW-1185">Reference proteome</keyword>
<dbReference type="AlphaFoldDB" id="A0AAD4YL70"/>
<accession>A0AAD4YL70</accession>
<name>A0AAD4YL70_PRUDU</name>
<reference evidence="1 2" key="1">
    <citation type="journal article" date="2022" name="G3 (Bethesda)">
        <title>Whole-genome sequence and methylome profiling of the almond [Prunus dulcis (Mill.) D.A. Webb] cultivar 'Nonpareil'.</title>
        <authorList>
            <person name="D'Amico-Willman K.M."/>
            <person name="Ouma W.Z."/>
            <person name="Meulia T."/>
            <person name="Sideli G.M."/>
            <person name="Gradziel T.M."/>
            <person name="Fresnedo-Ramirez J."/>
        </authorList>
    </citation>
    <scope>NUCLEOTIDE SEQUENCE [LARGE SCALE GENOMIC DNA]</scope>
    <source>
        <strain evidence="1">Clone GOH B32 T37-40</strain>
    </source>
</reference>
<gene>
    <name evidence="1" type="ORF">L3X38_042294</name>
</gene>
<sequence length="153" mass="17287">MGKLANHLSRQIGQAVGEIIVGHLCNKYKYTHISKGNRERENWPTVCAIKSGRWLGKSLSENCILSIDTRKYLKATMNEELGQPPVLSNRAGGWENHCQTPVYWVQVHAHFRRQLGMGKLVNHLCSQIGQVAGEIIIGHLCTKYMYMQITKGN</sequence>
<proteinExistence type="predicted"/>
<evidence type="ECO:0000313" key="1">
    <source>
        <dbReference type="EMBL" id="KAI5313120.1"/>
    </source>
</evidence>
<evidence type="ECO:0000313" key="2">
    <source>
        <dbReference type="Proteomes" id="UP001054821"/>
    </source>
</evidence>
<protein>
    <submittedName>
        <fullName evidence="1">Uncharacterized protein</fullName>
    </submittedName>
</protein>
<dbReference type="EMBL" id="JAJFAZ020000008">
    <property type="protein sequence ID" value="KAI5313120.1"/>
    <property type="molecule type" value="Genomic_DNA"/>
</dbReference>
<organism evidence="1 2">
    <name type="scientific">Prunus dulcis</name>
    <name type="common">Almond</name>
    <name type="synonym">Amygdalus dulcis</name>
    <dbReference type="NCBI Taxonomy" id="3755"/>
    <lineage>
        <taxon>Eukaryota</taxon>
        <taxon>Viridiplantae</taxon>
        <taxon>Streptophyta</taxon>
        <taxon>Embryophyta</taxon>
        <taxon>Tracheophyta</taxon>
        <taxon>Spermatophyta</taxon>
        <taxon>Magnoliopsida</taxon>
        <taxon>eudicotyledons</taxon>
        <taxon>Gunneridae</taxon>
        <taxon>Pentapetalae</taxon>
        <taxon>rosids</taxon>
        <taxon>fabids</taxon>
        <taxon>Rosales</taxon>
        <taxon>Rosaceae</taxon>
        <taxon>Amygdaloideae</taxon>
        <taxon>Amygdaleae</taxon>
        <taxon>Prunus</taxon>
    </lineage>
</organism>
<comment type="caution">
    <text evidence="1">The sequence shown here is derived from an EMBL/GenBank/DDBJ whole genome shotgun (WGS) entry which is preliminary data.</text>
</comment>
<dbReference type="Proteomes" id="UP001054821">
    <property type="component" value="Chromosome 8"/>
</dbReference>